<feature type="coiled-coil region" evidence="1">
    <location>
        <begin position="19"/>
        <end position="46"/>
    </location>
</feature>
<dbReference type="Proteomes" id="UP001362999">
    <property type="component" value="Unassembled WGS sequence"/>
</dbReference>
<evidence type="ECO:0000313" key="3">
    <source>
        <dbReference type="EMBL" id="KAK7064936.1"/>
    </source>
</evidence>
<comment type="caution">
    <text evidence="3">The sequence shown here is derived from an EMBL/GenBank/DDBJ whole genome shotgun (WGS) entry which is preliminary data.</text>
</comment>
<keyword evidence="4" id="KW-1185">Reference proteome</keyword>
<name>A0AAW0EJS5_9AGAR</name>
<dbReference type="Pfam" id="PF12937">
    <property type="entry name" value="F-box-like"/>
    <property type="match status" value="1"/>
</dbReference>
<dbReference type="Gene3D" id="1.20.1280.50">
    <property type="match status" value="1"/>
</dbReference>
<dbReference type="EMBL" id="JAWWNJ010000001">
    <property type="protein sequence ID" value="KAK7064936.1"/>
    <property type="molecule type" value="Genomic_DNA"/>
</dbReference>
<dbReference type="InterPro" id="IPR001810">
    <property type="entry name" value="F-box_dom"/>
</dbReference>
<organism evidence="3 4">
    <name type="scientific">Favolaschia claudopus</name>
    <dbReference type="NCBI Taxonomy" id="2862362"/>
    <lineage>
        <taxon>Eukaryota</taxon>
        <taxon>Fungi</taxon>
        <taxon>Dikarya</taxon>
        <taxon>Basidiomycota</taxon>
        <taxon>Agaricomycotina</taxon>
        <taxon>Agaricomycetes</taxon>
        <taxon>Agaricomycetidae</taxon>
        <taxon>Agaricales</taxon>
        <taxon>Marasmiineae</taxon>
        <taxon>Mycenaceae</taxon>
        <taxon>Favolaschia</taxon>
    </lineage>
</organism>
<sequence length="509" mass="57377">MERTVATAFYPLSGSDPFEQEIKARIAASKERIARIESQIRDLECTREREYGVLAALTLMMAPVRNLPDELLTNIFRCAIGDSGGAYRVRSVLDVSQVCKLWRKLTLRNPDLWTTQLPIESKTSADKLFSAEYVAITKEYQERSAPLPIAFDLTRAHGKKIPPALADVLLSAAPRWHELSVAGHHSMVQAIVALPPDTFRELLSAQLHMPLCEPLDMLSSSAFVSAPRLREITLTFSDPDSRGLVPLMPWPQLTRLTLHGLAFHYTLRIIVQCTHIEEVSIETLPDDDGSDIPAPKVTTLSQLRQLDITLSARHVEPCFRQLTLPKLETLEISHCGWYGEGWDDDLRIRVWGQAGLAVFLSFLRRTPNIECFSLTFCNLEPQQLHDILIHCPALTNLTLDACGYCINDDPLGALEYSQNDVVHLVPRLRKLQLLGVNELSGNFNENKLLSMIRSRWWTPAALQTLPAPPPVAVWETIEIDCYEHAEWESSAEFQNEIKRLNSEGLDIYA</sequence>
<proteinExistence type="predicted"/>
<accession>A0AAW0EJS5</accession>
<gene>
    <name evidence="3" type="ORF">R3P38DRAFT_2827116</name>
</gene>
<evidence type="ECO:0000256" key="1">
    <source>
        <dbReference type="SAM" id="Coils"/>
    </source>
</evidence>
<keyword evidence="1" id="KW-0175">Coiled coil</keyword>
<dbReference type="InterPro" id="IPR036047">
    <property type="entry name" value="F-box-like_dom_sf"/>
</dbReference>
<feature type="domain" description="F-box" evidence="2">
    <location>
        <begin position="65"/>
        <end position="115"/>
    </location>
</feature>
<protein>
    <recommendedName>
        <fullName evidence="2">F-box domain-containing protein</fullName>
    </recommendedName>
</protein>
<evidence type="ECO:0000313" key="4">
    <source>
        <dbReference type="Proteomes" id="UP001362999"/>
    </source>
</evidence>
<dbReference type="Gene3D" id="3.80.10.10">
    <property type="entry name" value="Ribonuclease Inhibitor"/>
    <property type="match status" value="1"/>
</dbReference>
<dbReference type="AlphaFoldDB" id="A0AAW0EJS5"/>
<reference evidence="3 4" key="1">
    <citation type="journal article" date="2024" name="J Genomics">
        <title>Draft genome sequencing and assembly of Favolaschia claudopus CIRM-BRFM 2984 isolated from oak limbs.</title>
        <authorList>
            <person name="Navarro D."/>
            <person name="Drula E."/>
            <person name="Chaduli D."/>
            <person name="Cazenave R."/>
            <person name="Ahrendt S."/>
            <person name="Wang J."/>
            <person name="Lipzen A."/>
            <person name="Daum C."/>
            <person name="Barry K."/>
            <person name="Grigoriev I.V."/>
            <person name="Favel A."/>
            <person name="Rosso M.N."/>
            <person name="Martin F."/>
        </authorList>
    </citation>
    <scope>NUCLEOTIDE SEQUENCE [LARGE SCALE GENOMIC DNA]</scope>
    <source>
        <strain evidence="3 4">CIRM-BRFM 2984</strain>
    </source>
</reference>
<dbReference type="SUPFAM" id="SSF52047">
    <property type="entry name" value="RNI-like"/>
    <property type="match status" value="1"/>
</dbReference>
<evidence type="ECO:0000259" key="2">
    <source>
        <dbReference type="Pfam" id="PF12937"/>
    </source>
</evidence>
<dbReference type="SUPFAM" id="SSF81383">
    <property type="entry name" value="F-box domain"/>
    <property type="match status" value="1"/>
</dbReference>
<dbReference type="InterPro" id="IPR032675">
    <property type="entry name" value="LRR_dom_sf"/>
</dbReference>